<comment type="similarity">
    <text evidence="2">Belongs to the krueppel C2H2-type zinc-finger protein family.</text>
</comment>
<dbReference type="FunFam" id="3.30.160.60:FF:002343">
    <property type="entry name" value="Zinc finger protein 33A"/>
    <property type="match status" value="1"/>
</dbReference>
<evidence type="ECO:0000256" key="6">
    <source>
        <dbReference type="ARBA" id="ARBA00022833"/>
    </source>
</evidence>
<feature type="domain" description="C2H2-type" evidence="14">
    <location>
        <begin position="606"/>
        <end position="633"/>
    </location>
</feature>
<dbReference type="GO" id="GO:0008270">
    <property type="term" value="F:zinc ion binding"/>
    <property type="evidence" value="ECO:0007669"/>
    <property type="project" value="UniProtKB-KW"/>
</dbReference>
<dbReference type="GO" id="GO:0005634">
    <property type="term" value="C:nucleus"/>
    <property type="evidence" value="ECO:0007669"/>
    <property type="project" value="UniProtKB-SubCell"/>
</dbReference>
<evidence type="ECO:0000256" key="7">
    <source>
        <dbReference type="ARBA" id="ARBA00023015"/>
    </source>
</evidence>
<keyword evidence="4" id="KW-0677">Repeat</keyword>
<evidence type="ECO:0000256" key="10">
    <source>
        <dbReference type="ARBA" id="ARBA00023242"/>
    </source>
</evidence>
<name>A0A8X6QAM5_NEPPI</name>
<dbReference type="SMART" id="SM00355">
    <property type="entry name" value="ZnF_C2H2"/>
    <property type="match status" value="8"/>
</dbReference>
<dbReference type="GO" id="GO:0000981">
    <property type="term" value="F:DNA-binding transcription factor activity, RNA polymerase II-specific"/>
    <property type="evidence" value="ECO:0007669"/>
    <property type="project" value="TreeGrafter"/>
</dbReference>
<evidence type="ECO:0000259" key="14">
    <source>
        <dbReference type="PROSITE" id="PS50157"/>
    </source>
</evidence>
<dbReference type="Proteomes" id="UP000887013">
    <property type="component" value="Unassembled WGS sequence"/>
</dbReference>
<keyword evidence="10" id="KW-0539">Nucleus</keyword>
<organism evidence="15 16">
    <name type="scientific">Nephila pilipes</name>
    <name type="common">Giant wood spider</name>
    <name type="synonym">Nephila maculata</name>
    <dbReference type="NCBI Taxonomy" id="299642"/>
    <lineage>
        <taxon>Eukaryota</taxon>
        <taxon>Metazoa</taxon>
        <taxon>Ecdysozoa</taxon>
        <taxon>Arthropoda</taxon>
        <taxon>Chelicerata</taxon>
        <taxon>Arachnida</taxon>
        <taxon>Araneae</taxon>
        <taxon>Araneomorphae</taxon>
        <taxon>Entelegynae</taxon>
        <taxon>Araneoidea</taxon>
        <taxon>Nephilidae</taxon>
        <taxon>Nephila</taxon>
    </lineage>
</organism>
<accession>A0A8X6QAM5</accession>
<dbReference type="InterPro" id="IPR036236">
    <property type="entry name" value="Znf_C2H2_sf"/>
</dbReference>
<evidence type="ECO:0000256" key="12">
    <source>
        <dbReference type="PROSITE-ProRule" id="PRU00042"/>
    </source>
</evidence>
<sequence length="738" mass="85006">MDLDEDTHLCLRCGKTIEGLDNYVSHRQQQCYKFQQTLSSPFLSDTSESLASTEPQTHEFPSESRDICKLSATDFFLSLNLQYNFKPSDSNIDAPCESQKDSITASDNFCSKLEIPSFENDLDSAFPNDKSLSYDAIVDEHNCMDIESINLSNEKWNNFKINNQFSQACKAEPVSIKNEQFPLQSDQTVIKAENFSPQSDQTVNSQYTESSKLKENLPADSLMVEKKDLFKRSKKKNLKKYSYTNFSALNIPRTSYRQKLNANDSMLCCEGKQELYTCLFCNLKYSFASTYLDHILICSKKQCSIDIKEEELFKNEKLFVRSSHFKCLLCSFYCSDSILFLNHLKSPNHRQNAAILKKPLICLPCQDECSASDEMREHFSKCHLQFKKGEHPIIIAEKKKNLHCCYCVTLVKSSSLLQCSDNENSIPKEDISFIRTILPNVCLCACGVDKHMLSAFLTNTSPFVSPQDSKVSEKEDKKSSSDQEDKQKKEKQSIIMTFKVKDDENNSIQTSNQQHENESCLKSDRQRIIAKITSKNGMFIYKKIRMSNARKTVACHWCGAEYFSNLSLQSHLRLCKMKKQKEGKNSFLRSKHINVETKLLLKDREFLCDKCPYIGKSFNQLTRHSRSHTGEKPYKCPYCSYSSSLSSQLVRHKRLHTGKKPYKCPYCSYMCNTQENLRKHILKTKKHRGKMMYPCQHCNYESNEFSDFKNHLLNRHSIQFPNGVTNCDSSVSDENPGL</sequence>
<dbReference type="GO" id="GO:0000978">
    <property type="term" value="F:RNA polymerase II cis-regulatory region sequence-specific DNA binding"/>
    <property type="evidence" value="ECO:0007669"/>
    <property type="project" value="TreeGrafter"/>
</dbReference>
<comment type="similarity">
    <text evidence="11">Belongs to the snail C2H2-type zinc-finger protein family.</text>
</comment>
<dbReference type="Pfam" id="PF00096">
    <property type="entry name" value="zf-C2H2"/>
    <property type="match status" value="2"/>
</dbReference>
<keyword evidence="7" id="KW-0805">Transcription regulation</keyword>
<protein>
    <submittedName>
        <fullName evidence="15">Zinc finger protein</fullName>
    </submittedName>
</protein>
<dbReference type="PROSITE" id="PS50157">
    <property type="entry name" value="ZINC_FINGER_C2H2_2"/>
    <property type="match status" value="2"/>
</dbReference>
<keyword evidence="9" id="KW-0804">Transcription</keyword>
<dbReference type="SUPFAM" id="SSF57667">
    <property type="entry name" value="beta-beta-alpha zinc fingers"/>
    <property type="match status" value="3"/>
</dbReference>
<evidence type="ECO:0000256" key="8">
    <source>
        <dbReference type="ARBA" id="ARBA00023125"/>
    </source>
</evidence>
<keyword evidence="16" id="KW-1185">Reference proteome</keyword>
<comment type="caution">
    <text evidence="15">The sequence shown here is derived from an EMBL/GenBank/DDBJ whole genome shotgun (WGS) entry which is preliminary data.</text>
</comment>
<gene>
    <name evidence="15" type="primary">NCL1_51861</name>
    <name evidence="15" type="ORF">NPIL_424081</name>
</gene>
<evidence type="ECO:0000256" key="5">
    <source>
        <dbReference type="ARBA" id="ARBA00022771"/>
    </source>
</evidence>
<feature type="compositionally biased region" description="Basic and acidic residues" evidence="13">
    <location>
        <begin position="470"/>
        <end position="492"/>
    </location>
</feature>
<evidence type="ECO:0000256" key="1">
    <source>
        <dbReference type="ARBA" id="ARBA00004123"/>
    </source>
</evidence>
<keyword evidence="8" id="KW-0238">DNA-binding</keyword>
<reference evidence="15" key="1">
    <citation type="submission" date="2020-08" db="EMBL/GenBank/DDBJ databases">
        <title>Multicomponent nature underlies the extraordinary mechanical properties of spider dragline silk.</title>
        <authorList>
            <person name="Kono N."/>
            <person name="Nakamura H."/>
            <person name="Mori M."/>
            <person name="Yoshida Y."/>
            <person name="Ohtoshi R."/>
            <person name="Malay A.D."/>
            <person name="Moran D.A.P."/>
            <person name="Tomita M."/>
            <person name="Numata K."/>
            <person name="Arakawa K."/>
        </authorList>
    </citation>
    <scope>NUCLEOTIDE SEQUENCE</scope>
</reference>
<dbReference type="EMBL" id="BMAW01077897">
    <property type="protein sequence ID" value="GFU08672.1"/>
    <property type="molecule type" value="Genomic_DNA"/>
</dbReference>
<dbReference type="PANTHER" id="PTHR24388:SF96">
    <property type="entry name" value="GENE, 32687-RELATED"/>
    <property type="match status" value="1"/>
</dbReference>
<evidence type="ECO:0000256" key="2">
    <source>
        <dbReference type="ARBA" id="ARBA00006991"/>
    </source>
</evidence>
<keyword evidence="6" id="KW-0862">Zinc</keyword>
<evidence type="ECO:0000256" key="13">
    <source>
        <dbReference type="SAM" id="MobiDB-lite"/>
    </source>
</evidence>
<feature type="region of interest" description="Disordered" evidence="13">
    <location>
        <begin position="464"/>
        <end position="492"/>
    </location>
</feature>
<proteinExistence type="inferred from homology"/>
<dbReference type="OrthoDB" id="30289at2759"/>
<dbReference type="Gene3D" id="3.30.160.60">
    <property type="entry name" value="Classic Zinc Finger"/>
    <property type="match status" value="3"/>
</dbReference>
<evidence type="ECO:0000313" key="16">
    <source>
        <dbReference type="Proteomes" id="UP000887013"/>
    </source>
</evidence>
<comment type="subcellular location">
    <subcellularLocation>
        <location evidence="1">Nucleus</location>
    </subcellularLocation>
</comment>
<evidence type="ECO:0000256" key="3">
    <source>
        <dbReference type="ARBA" id="ARBA00022723"/>
    </source>
</evidence>
<evidence type="ECO:0000256" key="9">
    <source>
        <dbReference type="ARBA" id="ARBA00023163"/>
    </source>
</evidence>
<dbReference type="AlphaFoldDB" id="A0A8X6QAM5"/>
<evidence type="ECO:0000256" key="11">
    <source>
        <dbReference type="ARBA" id="ARBA00037948"/>
    </source>
</evidence>
<dbReference type="PANTHER" id="PTHR24388">
    <property type="entry name" value="ZINC FINGER PROTEIN"/>
    <property type="match status" value="1"/>
</dbReference>
<dbReference type="InterPro" id="IPR050527">
    <property type="entry name" value="Snail/Krueppel_Znf"/>
</dbReference>
<feature type="domain" description="C2H2-type" evidence="14">
    <location>
        <begin position="634"/>
        <end position="661"/>
    </location>
</feature>
<keyword evidence="3" id="KW-0479">Metal-binding</keyword>
<keyword evidence="5 12" id="KW-0863">Zinc-finger</keyword>
<evidence type="ECO:0000313" key="15">
    <source>
        <dbReference type="EMBL" id="GFU08672.1"/>
    </source>
</evidence>
<evidence type="ECO:0000256" key="4">
    <source>
        <dbReference type="ARBA" id="ARBA00022737"/>
    </source>
</evidence>
<dbReference type="InterPro" id="IPR013087">
    <property type="entry name" value="Znf_C2H2_type"/>
</dbReference>